<dbReference type="EMBL" id="JAACJJ010000059">
    <property type="protein sequence ID" value="KAF5309380.1"/>
    <property type="molecule type" value="Genomic_DNA"/>
</dbReference>
<evidence type="ECO:0008006" key="4">
    <source>
        <dbReference type="Google" id="ProtNLM"/>
    </source>
</evidence>
<accession>A0A8H5AQR4</accession>
<comment type="caution">
    <text evidence="2">The sequence shown here is derived from an EMBL/GenBank/DDBJ whole genome shotgun (WGS) entry which is preliminary data.</text>
</comment>
<organism evidence="2 3">
    <name type="scientific">Psilocybe cf. subviscida</name>
    <dbReference type="NCBI Taxonomy" id="2480587"/>
    <lineage>
        <taxon>Eukaryota</taxon>
        <taxon>Fungi</taxon>
        <taxon>Dikarya</taxon>
        <taxon>Basidiomycota</taxon>
        <taxon>Agaricomycotina</taxon>
        <taxon>Agaricomycetes</taxon>
        <taxon>Agaricomycetidae</taxon>
        <taxon>Agaricales</taxon>
        <taxon>Agaricineae</taxon>
        <taxon>Strophariaceae</taxon>
        <taxon>Psilocybe</taxon>
    </lineage>
</organism>
<keyword evidence="1" id="KW-0732">Signal</keyword>
<dbReference type="SUPFAM" id="SSF49870">
    <property type="entry name" value="Osmotin, thaumatin-like protein"/>
    <property type="match status" value="1"/>
</dbReference>
<evidence type="ECO:0000313" key="3">
    <source>
        <dbReference type="Proteomes" id="UP000567179"/>
    </source>
</evidence>
<feature type="signal peptide" evidence="1">
    <location>
        <begin position="1"/>
        <end position="22"/>
    </location>
</feature>
<proteinExistence type="predicted"/>
<reference evidence="2 3" key="1">
    <citation type="journal article" date="2020" name="ISME J.">
        <title>Uncovering the hidden diversity of litter-decomposition mechanisms in mushroom-forming fungi.</title>
        <authorList>
            <person name="Floudas D."/>
            <person name="Bentzer J."/>
            <person name="Ahren D."/>
            <person name="Johansson T."/>
            <person name="Persson P."/>
            <person name="Tunlid A."/>
        </authorList>
    </citation>
    <scope>NUCLEOTIDE SEQUENCE [LARGE SCALE GENOMIC DNA]</scope>
    <source>
        <strain evidence="2 3">CBS 101986</strain>
    </source>
</reference>
<sequence>MTMFSFKTLITLFSIGVVGAMAETHTVTFDNRCGRGTPTLIQGGRVLSTGGSFTSNGPLTAAIAYLQTGNCGFNGERCTLVELTLKNPTSPGGGSSADISLIPPHSFSVTSGFGYFNGCDGAGADCKSADCTTAFHVSTDTHVQVPCQTNNANLAITFCD</sequence>
<protein>
    <recommendedName>
        <fullName evidence="4">Glycopeptide</fullName>
    </recommendedName>
</protein>
<evidence type="ECO:0000313" key="2">
    <source>
        <dbReference type="EMBL" id="KAF5309380.1"/>
    </source>
</evidence>
<gene>
    <name evidence="2" type="ORF">D9619_012483</name>
</gene>
<dbReference type="OrthoDB" id="3342934at2759"/>
<keyword evidence="3" id="KW-1185">Reference proteome</keyword>
<dbReference type="Proteomes" id="UP000567179">
    <property type="component" value="Unassembled WGS sequence"/>
</dbReference>
<dbReference type="InterPro" id="IPR037176">
    <property type="entry name" value="Osmotin/thaumatin-like_sf"/>
</dbReference>
<evidence type="ECO:0000256" key="1">
    <source>
        <dbReference type="SAM" id="SignalP"/>
    </source>
</evidence>
<name>A0A8H5AQR4_9AGAR</name>
<feature type="chain" id="PRO_5034168805" description="Glycopeptide" evidence="1">
    <location>
        <begin position="23"/>
        <end position="160"/>
    </location>
</feature>
<dbReference type="AlphaFoldDB" id="A0A8H5AQR4"/>